<dbReference type="GeneID" id="22911686"/>
<sequence>MRQISQPSPRLSGPRKVWEPFKHVWDPLWSRWEEMTATGSATGHNVSSEHSLTENSLVGTKKPPMRNPPMRNPPMRNPPMMNPPMMKPPMMNPPMMNPTIANTTRWLAPRVLLPPLLYVPTRCVPLEERWSTVRNFFQESDTWFFDIGHVVDLGFREDLKSWGREEFSIRATPVSLDRVSIDQWIYDATASRLLAIAGGLGLLLVLVIDYLLHPRRRGESNFDLLNTPLLETPHPLTTLENFTPRTTALQLDLELPHTPSTAATALLTPSTPGVTTGTIANPAIANPAIVNPAAGRTRGPDLLMLSPLMLQSLLVGAAGCIYSSMKDSVVCPVLVIGSSMLQVVWYFFMTSHLHMLTSGLTLVSVVDVVDRQMSRVLLSLIVGMSSCVANSGTSALWAAVQLMLGVVLADSGRKTLKCCHLKRASVCASHTLRFTDMERFAALLDRATCYLRSLLTSIYLWTAIHWWCHVGGRNDVVSAALILTANLITGLTLLFVEDRRTTNSYADILAINHYYHNTSQQTVKLLTAKLPPHYDRQGQANK</sequence>
<feature type="transmembrane region" description="Helical" evidence="2">
    <location>
        <begin position="376"/>
        <end position="400"/>
    </location>
</feature>
<feature type="region of interest" description="Disordered" evidence="1">
    <location>
        <begin position="40"/>
        <end position="78"/>
    </location>
</feature>
<evidence type="ECO:0000256" key="1">
    <source>
        <dbReference type="SAM" id="MobiDB-lite"/>
    </source>
</evidence>
<feature type="transmembrane region" description="Helical" evidence="2">
    <location>
        <begin position="302"/>
        <end position="325"/>
    </location>
</feature>
<evidence type="ECO:0000256" key="2">
    <source>
        <dbReference type="SAM" id="Phobius"/>
    </source>
</evidence>
<evidence type="ECO:0000313" key="4">
    <source>
        <dbReference type="Proteomes" id="UP000019763"/>
    </source>
</evidence>
<dbReference type="EMBL" id="AFNH02000340">
    <property type="protein sequence ID" value="EZG76616.1"/>
    <property type="molecule type" value="Genomic_DNA"/>
</dbReference>
<keyword evidence="2" id="KW-0472">Membrane</keyword>
<feature type="compositionally biased region" description="Pro residues" evidence="1">
    <location>
        <begin position="65"/>
        <end position="78"/>
    </location>
</feature>
<feature type="transmembrane region" description="Helical" evidence="2">
    <location>
        <begin position="476"/>
        <end position="496"/>
    </location>
</feature>
<accession>A0A023B9Y1</accession>
<feature type="compositionally biased region" description="Polar residues" evidence="1">
    <location>
        <begin position="40"/>
        <end position="58"/>
    </location>
</feature>
<keyword evidence="2 3" id="KW-0812">Transmembrane</keyword>
<dbReference type="Proteomes" id="UP000019763">
    <property type="component" value="Unassembled WGS sequence"/>
</dbReference>
<dbReference type="AlphaFoldDB" id="A0A023B9Y1"/>
<organism evidence="3 4">
    <name type="scientific">Gregarina niphandrodes</name>
    <name type="common">Septate eugregarine</name>
    <dbReference type="NCBI Taxonomy" id="110365"/>
    <lineage>
        <taxon>Eukaryota</taxon>
        <taxon>Sar</taxon>
        <taxon>Alveolata</taxon>
        <taxon>Apicomplexa</taxon>
        <taxon>Conoidasida</taxon>
        <taxon>Gregarinasina</taxon>
        <taxon>Eugregarinorida</taxon>
        <taxon>Gregarinidae</taxon>
        <taxon>Gregarina</taxon>
    </lineage>
</organism>
<feature type="transmembrane region" description="Helical" evidence="2">
    <location>
        <begin position="345"/>
        <end position="369"/>
    </location>
</feature>
<keyword evidence="4" id="KW-1185">Reference proteome</keyword>
<name>A0A023B9Y1_GRENI</name>
<gene>
    <name evidence="3" type="ORF">GNI_044500</name>
</gene>
<dbReference type="RefSeq" id="XP_011129564.1">
    <property type="nucleotide sequence ID" value="XM_011131262.1"/>
</dbReference>
<dbReference type="VEuPathDB" id="CryptoDB:GNI_044500"/>
<reference evidence="3" key="1">
    <citation type="submission" date="2013-12" db="EMBL/GenBank/DDBJ databases">
        <authorList>
            <person name="Omoto C.K."/>
            <person name="Sibley D."/>
            <person name="Venepally P."/>
            <person name="Hadjithomas M."/>
            <person name="Karamycheva S."/>
            <person name="Brunk B."/>
            <person name="Roos D."/>
            <person name="Caler E."/>
            <person name="Lorenzi H."/>
        </authorList>
    </citation>
    <scope>NUCLEOTIDE SEQUENCE</scope>
</reference>
<proteinExistence type="predicted"/>
<keyword evidence="2" id="KW-1133">Transmembrane helix</keyword>
<evidence type="ECO:0000313" key="3">
    <source>
        <dbReference type="EMBL" id="EZG76616.1"/>
    </source>
</evidence>
<comment type="caution">
    <text evidence="3">The sequence shown here is derived from an EMBL/GenBank/DDBJ whole genome shotgun (WGS) entry which is preliminary data.</text>
</comment>
<feature type="non-terminal residue" evidence="3">
    <location>
        <position position="542"/>
    </location>
</feature>
<protein>
    <submittedName>
        <fullName evidence="3">Transmembrane protein</fullName>
    </submittedName>
</protein>
<feature type="transmembrane region" description="Helical" evidence="2">
    <location>
        <begin position="193"/>
        <end position="212"/>
    </location>
</feature>